<dbReference type="Proteomes" id="UP000324222">
    <property type="component" value="Unassembled WGS sequence"/>
</dbReference>
<gene>
    <name evidence="1" type="ORF">E2C01_053247</name>
</gene>
<protein>
    <submittedName>
        <fullName evidence="1">Uncharacterized protein</fullName>
    </submittedName>
</protein>
<comment type="caution">
    <text evidence="1">The sequence shown here is derived from an EMBL/GenBank/DDBJ whole genome shotgun (WGS) entry which is preliminary data.</text>
</comment>
<evidence type="ECO:0000313" key="1">
    <source>
        <dbReference type="EMBL" id="MPC59231.1"/>
    </source>
</evidence>
<sequence length="78" mass="9125">MQVYKLINGVDEVDNEKLILKEEYDIRSTRSHMKATMPLFTVVLGRVILQEKQTTKIPTSYNAVFQSLLLEWLQLKVQ</sequence>
<reference evidence="1 2" key="1">
    <citation type="submission" date="2019-05" db="EMBL/GenBank/DDBJ databases">
        <title>Another draft genome of Portunus trituberculatus and its Hox gene families provides insights of decapod evolution.</title>
        <authorList>
            <person name="Jeong J.-H."/>
            <person name="Song I."/>
            <person name="Kim S."/>
            <person name="Choi T."/>
            <person name="Kim D."/>
            <person name="Ryu S."/>
            <person name="Kim W."/>
        </authorList>
    </citation>
    <scope>NUCLEOTIDE SEQUENCE [LARGE SCALE GENOMIC DNA]</scope>
    <source>
        <tissue evidence="1">Muscle</tissue>
    </source>
</reference>
<proteinExistence type="predicted"/>
<keyword evidence="2" id="KW-1185">Reference proteome</keyword>
<organism evidence="1 2">
    <name type="scientific">Portunus trituberculatus</name>
    <name type="common">Swimming crab</name>
    <name type="synonym">Neptunus trituberculatus</name>
    <dbReference type="NCBI Taxonomy" id="210409"/>
    <lineage>
        <taxon>Eukaryota</taxon>
        <taxon>Metazoa</taxon>
        <taxon>Ecdysozoa</taxon>
        <taxon>Arthropoda</taxon>
        <taxon>Crustacea</taxon>
        <taxon>Multicrustacea</taxon>
        <taxon>Malacostraca</taxon>
        <taxon>Eumalacostraca</taxon>
        <taxon>Eucarida</taxon>
        <taxon>Decapoda</taxon>
        <taxon>Pleocyemata</taxon>
        <taxon>Brachyura</taxon>
        <taxon>Eubrachyura</taxon>
        <taxon>Portunoidea</taxon>
        <taxon>Portunidae</taxon>
        <taxon>Portuninae</taxon>
        <taxon>Portunus</taxon>
    </lineage>
</organism>
<dbReference type="AlphaFoldDB" id="A0A5B7GGK2"/>
<name>A0A5B7GGK2_PORTR</name>
<dbReference type="EMBL" id="VSRR010016375">
    <property type="protein sequence ID" value="MPC59231.1"/>
    <property type="molecule type" value="Genomic_DNA"/>
</dbReference>
<accession>A0A5B7GGK2</accession>
<evidence type="ECO:0000313" key="2">
    <source>
        <dbReference type="Proteomes" id="UP000324222"/>
    </source>
</evidence>